<dbReference type="Pfam" id="PF13927">
    <property type="entry name" value="Ig_3"/>
    <property type="match status" value="1"/>
</dbReference>
<dbReference type="EMBL" id="CAJNXB010005733">
    <property type="protein sequence ID" value="CAF3443779.1"/>
    <property type="molecule type" value="Genomic_DNA"/>
</dbReference>
<dbReference type="InterPro" id="IPR029034">
    <property type="entry name" value="Cystine-knot_cytokine"/>
</dbReference>
<gene>
    <name evidence="10" type="ORF">TIS948_LOCUS31409</name>
</gene>
<dbReference type="OrthoDB" id="6516235at2759"/>
<dbReference type="GO" id="GO:0005125">
    <property type="term" value="F:cytokine activity"/>
    <property type="evidence" value="ECO:0007669"/>
    <property type="project" value="TreeGrafter"/>
</dbReference>
<dbReference type="PANTHER" id="PTHR11848">
    <property type="entry name" value="TGF-BETA FAMILY"/>
    <property type="match status" value="1"/>
</dbReference>
<keyword evidence="4 6" id="KW-0339">Growth factor</keyword>
<evidence type="ECO:0000259" key="9">
    <source>
        <dbReference type="PROSITE" id="PS51362"/>
    </source>
</evidence>
<reference evidence="10" key="1">
    <citation type="submission" date="2021-02" db="EMBL/GenBank/DDBJ databases">
        <authorList>
            <person name="Nowell W R."/>
        </authorList>
    </citation>
    <scope>NUCLEOTIDE SEQUENCE</scope>
</reference>
<feature type="domain" description="Ig-like" evidence="8">
    <location>
        <begin position="1"/>
        <end position="72"/>
    </location>
</feature>
<dbReference type="SMART" id="SM00204">
    <property type="entry name" value="TGFB"/>
    <property type="match status" value="1"/>
</dbReference>
<dbReference type="SMART" id="SM00408">
    <property type="entry name" value="IGc2"/>
    <property type="match status" value="1"/>
</dbReference>
<dbReference type="Pfam" id="PF00019">
    <property type="entry name" value="TGF_beta"/>
    <property type="match status" value="1"/>
</dbReference>
<dbReference type="PROSITE" id="PS00250">
    <property type="entry name" value="TGF_BETA_1"/>
    <property type="match status" value="1"/>
</dbReference>
<evidence type="ECO:0000256" key="3">
    <source>
        <dbReference type="ARBA" id="ARBA00022525"/>
    </source>
</evidence>
<comment type="similarity">
    <text evidence="2 6">Belongs to the TGF-beta family.</text>
</comment>
<dbReference type="InterPro" id="IPR017948">
    <property type="entry name" value="TGFb_CS"/>
</dbReference>
<dbReference type="PANTHER" id="PTHR11848:SF302">
    <property type="entry name" value="TGF-BETA FAMILY PROFILE DOMAIN-CONTAINING PROTEIN"/>
    <property type="match status" value="1"/>
</dbReference>
<feature type="compositionally biased region" description="Polar residues" evidence="7">
    <location>
        <begin position="416"/>
        <end position="431"/>
    </location>
</feature>
<sequence>MECQARGRPKPYITWFRRINSGDNQTKSESQLLTNNTNGQLHLFNISRSQIGHYECRASNGVNGHVVSKDIELRVLCKIMTSWFVILNLTLLLSSSFLQARFRTYSKRRYVPSNKPFYQPISSDDNSDPMVNDDSLIESATGKVTKNLKNQASEQQIEQFARLLFDRLNLKEPPNVTVEINLEADSPPPFVKQLEQEYLKTKEQQDQSRDESQAVTERAVLPGARISSYTCQRQISAQLNIKHDNLKNIDCFKFSKSPLESASLPTNQIAQQLRVYIKKNFFVLNEQQEDLLAPDMFQIYQVFRPTSNDTSIKPSPSLKDTMRLPISQIKELNDNWLELTIDPNNEKLTIEQIYQQFITPWYGLAINHQLKASWPPSYRSYPSENRFERSNDDEDNSEESKEQQLLYMLVEYSSKLRSPSTGHRSIRSNSKPRPAKPCDPKSPCCRRSLIIDLDQGNNVLDFVIHPRQFDIGECVGSCDTSGSSLQYTQAKNDQQKNKPHAAYSLVFLHRHGRNNNSLTATRNHRADRESSRCCSFSRTGGLELTYTTTNDGPIIKKYIPNMIVESCRCGLPATIQQV</sequence>
<dbReference type="Gene3D" id="2.60.40.10">
    <property type="entry name" value="Immunoglobulins"/>
    <property type="match status" value="1"/>
</dbReference>
<dbReference type="InterPro" id="IPR007110">
    <property type="entry name" value="Ig-like_dom"/>
</dbReference>
<dbReference type="GO" id="GO:0005615">
    <property type="term" value="C:extracellular space"/>
    <property type="evidence" value="ECO:0007669"/>
    <property type="project" value="TreeGrafter"/>
</dbReference>
<evidence type="ECO:0000259" key="8">
    <source>
        <dbReference type="PROSITE" id="PS50835"/>
    </source>
</evidence>
<dbReference type="CDD" id="cd13756">
    <property type="entry name" value="TGF_beta_BMPs_GDFs"/>
    <property type="match status" value="1"/>
</dbReference>
<dbReference type="PROSITE" id="PS50835">
    <property type="entry name" value="IG_LIKE"/>
    <property type="match status" value="1"/>
</dbReference>
<evidence type="ECO:0000256" key="5">
    <source>
        <dbReference type="ARBA" id="ARBA00023157"/>
    </source>
</evidence>
<dbReference type="InterPro" id="IPR015615">
    <property type="entry name" value="TGF-beta-rel"/>
</dbReference>
<dbReference type="Proteomes" id="UP000663825">
    <property type="component" value="Unassembled WGS sequence"/>
</dbReference>
<proteinExistence type="inferred from homology"/>
<name>A0A818DIV8_9BILA</name>
<comment type="subcellular location">
    <subcellularLocation>
        <location evidence="1">Secreted</location>
    </subcellularLocation>
</comment>
<dbReference type="InterPro" id="IPR001839">
    <property type="entry name" value="TGF-b_C"/>
</dbReference>
<dbReference type="GO" id="GO:0008083">
    <property type="term" value="F:growth factor activity"/>
    <property type="evidence" value="ECO:0007669"/>
    <property type="project" value="UniProtKB-KW"/>
</dbReference>
<evidence type="ECO:0000256" key="7">
    <source>
        <dbReference type="SAM" id="MobiDB-lite"/>
    </source>
</evidence>
<dbReference type="PROSITE" id="PS51362">
    <property type="entry name" value="TGF_BETA_2"/>
    <property type="match status" value="1"/>
</dbReference>
<feature type="domain" description="TGF-beta family profile" evidence="9">
    <location>
        <begin position="424"/>
        <end position="570"/>
    </location>
</feature>
<dbReference type="SUPFAM" id="SSF57501">
    <property type="entry name" value="Cystine-knot cytokines"/>
    <property type="match status" value="1"/>
</dbReference>
<dbReference type="InterPro" id="IPR036179">
    <property type="entry name" value="Ig-like_dom_sf"/>
</dbReference>
<evidence type="ECO:0000256" key="2">
    <source>
        <dbReference type="ARBA" id="ARBA00006656"/>
    </source>
</evidence>
<keyword evidence="3" id="KW-0964">Secreted</keyword>
<keyword evidence="5" id="KW-1015">Disulfide bond</keyword>
<evidence type="ECO:0000256" key="4">
    <source>
        <dbReference type="ARBA" id="ARBA00023030"/>
    </source>
</evidence>
<evidence type="ECO:0000256" key="1">
    <source>
        <dbReference type="ARBA" id="ARBA00004613"/>
    </source>
</evidence>
<dbReference type="AlphaFoldDB" id="A0A818DIV8"/>
<accession>A0A818DIV8</accession>
<evidence type="ECO:0000313" key="11">
    <source>
        <dbReference type="Proteomes" id="UP000663825"/>
    </source>
</evidence>
<protein>
    <submittedName>
        <fullName evidence="10">Uncharacterized protein</fullName>
    </submittedName>
</protein>
<evidence type="ECO:0000256" key="6">
    <source>
        <dbReference type="RuleBase" id="RU000354"/>
    </source>
</evidence>
<dbReference type="Gene3D" id="2.10.90.10">
    <property type="entry name" value="Cystine-knot cytokines"/>
    <property type="match status" value="1"/>
</dbReference>
<dbReference type="InterPro" id="IPR003598">
    <property type="entry name" value="Ig_sub2"/>
</dbReference>
<feature type="region of interest" description="Disordered" evidence="7">
    <location>
        <begin position="416"/>
        <end position="442"/>
    </location>
</feature>
<dbReference type="SUPFAM" id="SSF48726">
    <property type="entry name" value="Immunoglobulin"/>
    <property type="match status" value="1"/>
</dbReference>
<organism evidence="10 11">
    <name type="scientific">Rotaria socialis</name>
    <dbReference type="NCBI Taxonomy" id="392032"/>
    <lineage>
        <taxon>Eukaryota</taxon>
        <taxon>Metazoa</taxon>
        <taxon>Spiralia</taxon>
        <taxon>Gnathifera</taxon>
        <taxon>Rotifera</taxon>
        <taxon>Eurotatoria</taxon>
        <taxon>Bdelloidea</taxon>
        <taxon>Philodinida</taxon>
        <taxon>Philodinidae</taxon>
        <taxon>Rotaria</taxon>
    </lineage>
</organism>
<comment type="caution">
    <text evidence="10">The sequence shown here is derived from an EMBL/GenBank/DDBJ whole genome shotgun (WGS) entry which is preliminary data.</text>
</comment>
<dbReference type="CDD" id="cd00096">
    <property type="entry name" value="Ig"/>
    <property type="match status" value="1"/>
</dbReference>
<evidence type="ECO:0000313" key="10">
    <source>
        <dbReference type="EMBL" id="CAF3443779.1"/>
    </source>
</evidence>
<dbReference type="InterPro" id="IPR013783">
    <property type="entry name" value="Ig-like_fold"/>
</dbReference>